<feature type="compositionally biased region" description="Low complexity" evidence="10">
    <location>
        <begin position="31"/>
        <end position="41"/>
    </location>
</feature>
<keyword evidence="4 9" id="KW-0863">Zinc-finger</keyword>
<comment type="subcellular location">
    <subcellularLocation>
        <location evidence="1">Nucleus</location>
    </subcellularLocation>
</comment>
<feature type="compositionally biased region" description="Low complexity" evidence="10">
    <location>
        <begin position="210"/>
        <end position="220"/>
    </location>
</feature>
<evidence type="ECO:0000256" key="3">
    <source>
        <dbReference type="ARBA" id="ARBA00022737"/>
    </source>
</evidence>
<gene>
    <name evidence="12" type="ORF">Cgig2_004342</name>
</gene>
<dbReference type="EMBL" id="JAKOGI010002828">
    <property type="protein sequence ID" value="KAJ8421262.1"/>
    <property type="molecule type" value="Genomic_DNA"/>
</dbReference>
<protein>
    <recommendedName>
        <fullName evidence="11">C2H2-type domain-containing protein</fullName>
    </recommendedName>
</protein>
<keyword evidence="3" id="KW-0677">Repeat</keyword>
<evidence type="ECO:0000259" key="11">
    <source>
        <dbReference type="PROSITE" id="PS50157"/>
    </source>
</evidence>
<accession>A0A9Q1JF21</accession>
<evidence type="ECO:0000256" key="8">
    <source>
        <dbReference type="ARBA" id="ARBA00023242"/>
    </source>
</evidence>
<reference evidence="12" key="1">
    <citation type="submission" date="2022-04" db="EMBL/GenBank/DDBJ databases">
        <title>Carnegiea gigantea Genome sequencing and assembly v2.</title>
        <authorList>
            <person name="Copetti D."/>
            <person name="Sanderson M.J."/>
            <person name="Burquez A."/>
            <person name="Wojciechowski M.F."/>
        </authorList>
    </citation>
    <scope>NUCLEOTIDE SEQUENCE</scope>
    <source>
        <strain evidence="12">SGP5-SGP5p</strain>
        <tissue evidence="12">Aerial part</tissue>
    </source>
</reference>
<feature type="region of interest" description="Disordered" evidence="10">
    <location>
        <begin position="136"/>
        <end position="172"/>
    </location>
</feature>
<dbReference type="OrthoDB" id="6077919at2759"/>
<feature type="compositionally biased region" description="Gly residues" evidence="10">
    <location>
        <begin position="42"/>
        <end position="57"/>
    </location>
</feature>
<feature type="domain" description="C2H2-type" evidence="11">
    <location>
        <begin position="185"/>
        <end position="212"/>
    </location>
</feature>
<evidence type="ECO:0000313" key="13">
    <source>
        <dbReference type="Proteomes" id="UP001153076"/>
    </source>
</evidence>
<dbReference type="SUPFAM" id="SSF57667">
    <property type="entry name" value="beta-beta-alpha zinc fingers"/>
    <property type="match status" value="1"/>
</dbReference>
<organism evidence="12 13">
    <name type="scientific">Carnegiea gigantea</name>
    <dbReference type="NCBI Taxonomy" id="171969"/>
    <lineage>
        <taxon>Eukaryota</taxon>
        <taxon>Viridiplantae</taxon>
        <taxon>Streptophyta</taxon>
        <taxon>Embryophyta</taxon>
        <taxon>Tracheophyta</taxon>
        <taxon>Spermatophyta</taxon>
        <taxon>Magnoliopsida</taxon>
        <taxon>eudicotyledons</taxon>
        <taxon>Gunneridae</taxon>
        <taxon>Pentapetalae</taxon>
        <taxon>Caryophyllales</taxon>
        <taxon>Cactineae</taxon>
        <taxon>Cactaceae</taxon>
        <taxon>Cactoideae</taxon>
        <taxon>Echinocereeae</taxon>
        <taxon>Carnegiea</taxon>
    </lineage>
</organism>
<dbReference type="InterPro" id="IPR036236">
    <property type="entry name" value="Znf_C2H2_sf"/>
</dbReference>
<dbReference type="AlphaFoldDB" id="A0A9Q1JF21"/>
<evidence type="ECO:0000256" key="10">
    <source>
        <dbReference type="SAM" id="MobiDB-lite"/>
    </source>
</evidence>
<dbReference type="GO" id="GO:0005634">
    <property type="term" value="C:nucleus"/>
    <property type="evidence" value="ECO:0007669"/>
    <property type="project" value="UniProtKB-SubCell"/>
</dbReference>
<evidence type="ECO:0000256" key="5">
    <source>
        <dbReference type="ARBA" id="ARBA00022833"/>
    </source>
</evidence>
<keyword evidence="2" id="KW-0479">Metal-binding</keyword>
<evidence type="ECO:0000256" key="7">
    <source>
        <dbReference type="ARBA" id="ARBA00023163"/>
    </source>
</evidence>
<dbReference type="PANTHER" id="PTHR26374:SF378">
    <property type="entry name" value="C2H2-TYPE ZINC FINGER FAMILY PROTEIN"/>
    <property type="match status" value="1"/>
</dbReference>
<keyword evidence="13" id="KW-1185">Reference proteome</keyword>
<dbReference type="PANTHER" id="PTHR26374">
    <property type="entry name" value="ZINC FINGER PROTEIN ZAT5"/>
    <property type="match status" value="1"/>
</dbReference>
<keyword evidence="5" id="KW-0862">Zinc</keyword>
<dbReference type="InterPro" id="IPR013087">
    <property type="entry name" value="Znf_C2H2_type"/>
</dbReference>
<dbReference type="Proteomes" id="UP001153076">
    <property type="component" value="Unassembled WGS sequence"/>
</dbReference>
<name>A0A9Q1JF21_9CARY</name>
<dbReference type="SMART" id="SM00355">
    <property type="entry name" value="ZnF_C2H2"/>
    <property type="match status" value="2"/>
</dbReference>
<dbReference type="GO" id="GO:0008270">
    <property type="term" value="F:zinc ion binding"/>
    <property type="evidence" value="ECO:0007669"/>
    <property type="project" value="UniProtKB-KW"/>
</dbReference>
<evidence type="ECO:0000313" key="12">
    <source>
        <dbReference type="EMBL" id="KAJ8421262.1"/>
    </source>
</evidence>
<keyword evidence="8" id="KW-0539">Nucleus</keyword>
<proteinExistence type="predicted"/>
<dbReference type="PROSITE" id="PS50157">
    <property type="entry name" value="ZINC_FINGER_C2H2_2"/>
    <property type="match status" value="2"/>
</dbReference>
<keyword evidence="6" id="KW-0805">Transcription regulation</keyword>
<evidence type="ECO:0000256" key="2">
    <source>
        <dbReference type="ARBA" id="ARBA00022723"/>
    </source>
</evidence>
<evidence type="ECO:0000256" key="1">
    <source>
        <dbReference type="ARBA" id="ARBA00004123"/>
    </source>
</evidence>
<feature type="region of interest" description="Disordered" evidence="10">
    <location>
        <begin position="198"/>
        <end position="226"/>
    </location>
</feature>
<dbReference type="Pfam" id="PF13912">
    <property type="entry name" value="zf-C2H2_6"/>
    <property type="match status" value="2"/>
</dbReference>
<evidence type="ECO:0000256" key="6">
    <source>
        <dbReference type="ARBA" id="ARBA00023015"/>
    </source>
</evidence>
<feature type="domain" description="C2H2-type" evidence="11">
    <location>
        <begin position="120"/>
        <end position="147"/>
    </location>
</feature>
<evidence type="ECO:0000256" key="9">
    <source>
        <dbReference type="PROSITE-ProRule" id="PRU00042"/>
    </source>
</evidence>
<dbReference type="Gene3D" id="3.30.160.60">
    <property type="entry name" value="Classic Zinc Finger"/>
    <property type="match status" value="1"/>
</dbReference>
<sequence length="275" mass="28886">MINASFSLMESAAVEHTSLVTKGRRTKRQRSAAAITSASSTRGGGGSDAVEGGGGVGFDNNHYSSSSTASASGNCNSDDQDIMSEITTEEEDMAHCLIMLARGNTTPNATIEKLPLPSKYECKTCNKIFPSFQALGGHRASHKKPKATLPESLSLSPSPSPGPSPDHNQQMKNNEGQTKVAVRVHECSICGSEFPSGQALGGHMRRHRAPPSASASGPSDRPIESGVRNVLPLDLNLPAPGDDDDKIEGGSSGQNIETTTFHRVLPTPALVDCHN</sequence>
<feature type="region of interest" description="Disordered" evidence="10">
    <location>
        <begin position="18"/>
        <end position="80"/>
    </location>
</feature>
<evidence type="ECO:0000256" key="4">
    <source>
        <dbReference type="ARBA" id="ARBA00022771"/>
    </source>
</evidence>
<comment type="caution">
    <text evidence="12">The sequence shown here is derived from an EMBL/GenBank/DDBJ whole genome shotgun (WGS) entry which is preliminary data.</text>
</comment>
<dbReference type="PROSITE" id="PS00028">
    <property type="entry name" value="ZINC_FINGER_C2H2_1"/>
    <property type="match status" value="2"/>
</dbReference>
<keyword evidence="7" id="KW-0804">Transcription</keyword>